<accession>A0A938BMH9</accession>
<evidence type="ECO:0000313" key="3">
    <source>
        <dbReference type="Proteomes" id="UP000703893"/>
    </source>
</evidence>
<feature type="non-terminal residue" evidence="2">
    <location>
        <position position="1"/>
    </location>
</feature>
<name>A0A938BMH9_9BACT</name>
<comment type="caution">
    <text evidence="2">The sequence shown here is derived from an EMBL/GenBank/DDBJ whole genome shotgun (WGS) entry which is preliminary data.</text>
</comment>
<sequence>DLAAGKRTLAARFGPRPGAAIVRASLLLAYLNLLPTAAFSSAPWIAVLPVLTAGRALRIARGASAQAPASAFGPLLGSQTRLIAEFAGLLAVAVLLS</sequence>
<keyword evidence="1" id="KW-0472">Membrane</keyword>
<protein>
    <recommendedName>
        <fullName evidence="4">Prenyltransferase</fullName>
    </recommendedName>
</protein>
<gene>
    <name evidence="2" type="ORF">FJZ00_04100</name>
</gene>
<evidence type="ECO:0000313" key="2">
    <source>
        <dbReference type="EMBL" id="MBM3274308.1"/>
    </source>
</evidence>
<dbReference type="EMBL" id="VGJX01000178">
    <property type="protein sequence ID" value="MBM3274308.1"/>
    <property type="molecule type" value="Genomic_DNA"/>
</dbReference>
<evidence type="ECO:0008006" key="4">
    <source>
        <dbReference type="Google" id="ProtNLM"/>
    </source>
</evidence>
<proteinExistence type="predicted"/>
<dbReference type="AlphaFoldDB" id="A0A938BMH9"/>
<evidence type="ECO:0000256" key="1">
    <source>
        <dbReference type="SAM" id="Phobius"/>
    </source>
</evidence>
<keyword evidence="1" id="KW-0812">Transmembrane</keyword>
<reference evidence="2 3" key="1">
    <citation type="submission" date="2019-03" db="EMBL/GenBank/DDBJ databases">
        <title>Lake Tanganyika Metagenome-Assembled Genomes (MAGs).</title>
        <authorList>
            <person name="Tran P."/>
        </authorList>
    </citation>
    <scope>NUCLEOTIDE SEQUENCE [LARGE SCALE GENOMIC DNA]</scope>
    <source>
        <strain evidence="2">K_DeepCast_65m_m2_236</strain>
    </source>
</reference>
<dbReference type="Proteomes" id="UP000703893">
    <property type="component" value="Unassembled WGS sequence"/>
</dbReference>
<organism evidence="2 3">
    <name type="scientific">Candidatus Tanganyikabacteria bacterium</name>
    <dbReference type="NCBI Taxonomy" id="2961651"/>
    <lineage>
        <taxon>Bacteria</taxon>
        <taxon>Bacillati</taxon>
        <taxon>Candidatus Sericytochromatia</taxon>
        <taxon>Candidatus Tanganyikabacteria</taxon>
    </lineage>
</organism>
<feature type="transmembrane region" description="Helical" evidence="1">
    <location>
        <begin position="27"/>
        <end position="51"/>
    </location>
</feature>
<keyword evidence="1" id="KW-1133">Transmembrane helix</keyword>